<evidence type="ECO:0000259" key="14">
    <source>
        <dbReference type="PROSITE" id="PS50835"/>
    </source>
</evidence>
<organism evidence="15 17">
    <name type="scientific">Branchiostoma belcheri</name>
    <name type="common">Amphioxus</name>
    <dbReference type="NCBI Taxonomy" id="7741"/>
    <lineage>
        <taxon>Eukaryota</taxon>
        <taxon>Metazoa</taxon>
        <taxon>Chordata</taxon>
        <taxon>Cephalochordata</taxon>
        <taxon>Leptocardii</taxon>
        <taxon>Amphioxiformes</taxon>
        <taxon>Branchiostomatidae</taxon>
        <taxon>Branchiostoma</taxon>
    </lineage>
</organism>
<dbReference type="PROSITE" id="PS51450">
    <property type="entry name" value="LRR"/>
    <property type="match status" value="5"/>
</dbReference>
<comment type="subcellular location">
    <subcellularLocation>
        <location evidence="1">Membrane</location>
        <topology evidence="1">Single-pass membrane protein</topology>
    </subcellularLocation>
</comment>
<dbReference type="SMART" id="SM00408">
    <property type="entry name" value="IGc2"/>
    <property type="match status" value="1"/>
</dbReference>
<dbReference type="GO" id="GO:0005886">
    <property type="term" value="C:plasma membrane"/>
    <property type="evidence" value="ECO:0007669"/>
    <property type="project" value="TreeGrafter"/>
</dbReference>
<keyword evidence="5" id="KW-0677">Repeat</keyword>
<evidence type="ECO:0000256" key="7">
    <source>
        <dbReference type="ARBA" id="ARBA00023136"/>
    </source>
</evidence>
<dbReference type="SUPFAM" id="SSF52058">
    <property type="entry name" value="L domain-like"/>
    <property type="match status" value="1"/>
</dbReference>
<reference evidence="16 17" key="1">
    <citation type="submission" date="2025-04" db="UniProtKB">
        <authorList>
            <consortium name="RefSeq"/>
        </authorList>
    </citation>
    <scope>IDENTIFICATION</scope>
    <source>
        <tissue evidence="16 17">Gonad</tissue>
    </source>
</reference>
<name>A0A6P5APU0_BRABE</name>
<dbReference type="KEGG" id="bbel:109485871"/>
<dbReference type="AlphaFoldDB" id="A0A6P5APU0"/>
<evidence type="ECO:0000256" key="6">
    <source>
        <dbReference type="ARBA" id="ARBA00022989"/>
    </source>
</evidence>
<dbReference type="InterPro" id="IPR036179">
    <property type="entry name" value="Ig-like_dom_sf"/>
</dbReference>
<feature type="transmembrane region" description="Helical" evidence="12">
    <location>
        <begin position="523"/>
        <end position="545"/>
    </location>
</feature>
<evidence type="ECO:0000256" key="9">
    <source>
        <dbReference type="ARBA" id="ARBA00023180"/>
    </source>
</evidence>
<dbReference type="InterPro" id="IPR007110">
    <property type="entry name" value="Ig-like_dom"/>
</dbReference>
<gene>
    <name evidence="16 17" type="primary">LOC109485871</name>
</gene>
<proteinExistence type="predicted"/>
<evidence type="ECO:0000313" key="17">
    <source>
        <dbReference type="RefSeq" id="XP_019645102.1"/>
    </source>
</evidence>
<accession>A0A6P5APU0</accession>
<feature type="chain" id="PRO_5044647755" evidence="13">
    <location>
        <begin position="28"/>
        <end position="609"/>
    </location>
</feature>
<dbReference type="InterPro" id="IPR000483">
    <property type="entry name" value="Cys-rich_flank_reg_C"/>
</dbReference>
<dbReference type="InterPro" id="IPR032675">
    <property type="entry name" value="LRR_dom_sf"/>
</dbReference>
<evidence type="ECO:0000256" key="13">
    <source>
        <dbReference type="SAM" id="SignalP"/>
    </source>
</evidence>
<dbReference type="InterPro" id="IPR001611">
    <property type="entry name" value="Leu-rich_rpt"/>
</dbReference>
<dbReference type="FunFam" id="3.80.10.10:FF:001164">
    <property type="entry name" value="GH01279p"/>
    <property type="match status" value="1"/>
</dbReference>
<feature type="domain" description="Ig-like" evidence="14">
    <location>
        <begin position="342"/>
        <end position="431"/>
    </location>
</feature>
<dbReference type="RefSeq" id="XP_019645101.1">
    <property type="nucleotide sequence ID" value="XM_019789542.1"/>
</dbReference>
<keyword evidence="15" id="KW-1185">Reference proteome</keyword>
<dbReference type="InterPro" id="IPR013783">
    <property type="entry name" value="Ig-like_fold"/>
</dbReference>
<evidence type="ECO:0000313" key="15">
    <source>
        <dbReference type="Proteomes" id="UP000515135"/>
    </source>
</evidence>
<dbReference type="GeneID" id="109485871"/>
<dbReference type="InterPro" id="IPR013098">
    <property type="entry name" value="Ig_I-set"/>
</dbReference>
<dbReference type="SMART" id="SM00082">
    <property type="entry name" value="LRRCT"/>
    <property type="match status" value="1"/>
</dbReference>
<dbReference type="InterPro" id="IPR003599">
    <property type="entry name" value="Ig_sub"/>
</dbReference>
<dbReference type="Pfam" id="PF13855">
    <property type="entry name" value="LRR_8"/>
    <property type="match status" value="2"/>
</dbReference>
<dbReference type="SMART" id="SM00369">
    <property type="entry name" value="LRR_TYP"/>
    <property type="match status" value="7"/>
</dbReference>
<dbReference type="Pfam" id="PF00560">
    <property type="entry name" value="LRR_1"/>
    <property type="match status" value="1"/>
</dbReference>
<dbReference type="PANTHER" id="PTHR24369:SF212">
    <property type="entry name" value="LEUCINE-RICH REPEAT-CONTAINING PROTEIN 4B-LIKE"/>
    <property type="match status" value="1"/>
</dbReference>
<evidence type="ECO:0000256" key="3">
    <source>
        <dbReference type="ARBA" id="ARBA00022692"/>
    </source>
</evidence>
<evidence type="ECO:0000256" key="1">
    <source>
        <dbReference type="ARBA" id="ARBA00004167"/>
    </source>
</evidence>
<feature type="region of interest" description="Disordered" evidence="11">
    <location>
        <begin position="473"/>
        <end position="499"/>
    </location>
</feature>
<keyword evidence="2" id="KW-0433">Leucine-rich repeat</keyword>
<evidence type="ECO:0000256" key="5">
    <source>
        <dbReference type="ARBA" id="ARBA00022737"/>
    </source>
</evidence>
<dbReference type="PRINTS" id="PR00019">
    <property type="entry name" value="LEURICHRPT"/>
</dbReference>
<dbReference type="Pfam" id="PF07679">
    <property type="entry name" value="I-set"/>
    <property type="match status" value="1"/>
</dbReference>
<protein>
    <submittedName>
        <fullName evidence="16 17">Leucine-rich repeat-containing protein 4C-like</fullName>
    </submittedName>
</protein>
<keyword evidence="3 12" id="KW-0812">Transmembrane</keyword>
<dbReference type="InterPro" id="IPR003598">
    <property type="entry name" value="Ig_sub2"/>
</dbReference>
<dbReference type="SUPFAM" id="SSF48726">
    <property type="entry name" value="Immunoglobulin"/>
    <property type="match status" value="1"/>
</dbReference>
<dbReference type="Gene3D" id="3.80.10.10">
    <property type="entry name" value="Ribonuclease Inhibitor"/>
    <property type="match status" value="1"/>
</dbReference>
<keyword evidence="7 12" id="KW-0472">Membrane</keyword>
<keyword evidence="4 13" id="KW-0732">Signal</keyword>
<dbReference type="InterPro" id="IPR003591">
    <property type="entry name" value="Leu-rich_rpt_typical-subtyp"/>
</dbReference>
<evidence type="ECO:0000256" key="4">
    <source>
        <dbReference type="ARBA" id="ARBA00022729"/>
    </source>
</evidence>
<keyword evidence="10" id="KW-0393">Immunoglobulin domain</keyword>
<dbReference type="SMART" id="SM00409">
    <property type="entry name" value="IG"/>
    <property type="match status" value="1"/>
</dbReference>
<dbReference type="InterPro" id="IPR050541">
    <property type="entry name" value="LRR_TM_domain-containing"/>
</dbReference>
<evidence type="ECO:0000256" key="11">
    <source>
        <dbReference type="SAM" id="MobiDB-lite"/>
    </source>
</evidence>
<keyword evidence="8" id="KW-1015">Disulfide bond</keyword>
<evidence type="ECO:0000256" key="10">
    <source>
        <dbReference type="ARBA" id="ARBA00023319"/>
    </source>
</evidence>
<dbReference type="RefSeq" id="XP_019645102.1">
    <property type="nucleotide sequence ID" value="XM_019789543.1"/>
</dbReference>
<evidence type="ECO:0000256" key="12">
    <source>
        <dbReference type="SAM" id="Phobius"/>
    </source>
</evidence>
<feature type="signal peptide" evidence="13">
    <location>
        <begin position="1"/>
        <end position="27"/>
    </location>
</feature>
<dbReference type="Gene3D" id="2.60.40.10">
    <property type="entry name" value="Immunoglobulins"/>
    <property type="match status" value="1"/>
</dbReference>
<keyword evidence="6 12" id="KW-1133">Transmembrane helix</keyword>
<evidence type="ECO:0000256" key="2">
    <source>
        <dbReference type="ARBA" id="ARBA00022614"/>
    </source>
</evidence>
<keyword evidence="9" id="KW-0325">Glycoprotein</keyword>
<sequence>MVSKLSFQSYSTVRVVLLAVLWRSVELLPCPKSCSCGGTYNNPDHTVSCNNNGLTYIPDGVPVGANTLNLRGNLLARLHPGPFRRLHDLKTLDLSANKINNIADDTFVGLLRLETLNLSVNMLTSVSSSLFTGLRNLRTLLLSKNPIVCIGKEAFSPIPFLRSLDLERLTHLRALSRKTFAGLHRLINLNMVGSNLMAVPYMQYLYGLEKLDLSQNNLTFIAASSFQGLTHLRILVLSSNRLTQIEQNSFDDLTALSELNLSNNSLKTLPFGLFSGMTSITKVNLRDNQWRCTCEITWLARWSRENIREKERDLCGMCTYPSSLQNSLLCEAPLDKLKCLPPKIMEPKVSVNVSTGQTATLRCRASREANVGWITPNGTKVKRGSFRVRIKLTHDNTLNITNTSTADAGMYRCVAKNQAGITTLDTILNVTGSILPIASATEMPVEEDALDDRLDPRICTVDSRIFNTQDEMDLQSDQKSIPLPAPTRDSADNRRTEPTTINIKNASVSGSRGGSIINLYRKYIIASVSSVLSLGVVVFVTFCLTKKCSKWRRKRKIVRERWDRARKTCARGPTCLKGTEKEEPNELPDVYSACNGGGVLAFPIEETIV</sequence>
<dbReference type="PANTHER" id="PTHR24369">
    <property type="entry name" value="ANTIGEN BSP, PUTATIVE-RELATED"/>
    <property type="match status" value="1"/>
</dbReference>
<dbReference type="PROSITE" id="PS50835">
    <property type="entry name" value="IG_LIKE"/>
    <property type="match status" value="1"/>
</dbReference>
<dbReference type="FunFam" id="2.60.40.10:FF:000076">
    <property type="entry name" value="Leucine-rich repeat and Ig domain-containing 4"/>
    <property type="match status" value="1"/>
</dbReference>
<dbReference type="Proteomes" id="UP000515135">
    <property type="component" value="Unplaced"/>
</dbReference>
<dbReference type="OrthoDB" id="5954366at2759"/>
<evidence type="ECO:0000313" key="16">
    <source>
        <dbReference type="RefSeq" id="XP_019645101.1"/>
    </source>
</evidence>
<evidence type="ECO:0000256" key="8">
    <source>
        <dbReference type="ARBA" id="ARBA00023157"/>
    </source>
</evidence>